<dbReference type="RefSeq" id="WP_044782916.1">
    <property type="nucleotide sequence ID" value="NZ_CP020748.1"/>
</dbReference>
<sequence>MSKKKMDKTYYLNENTVAYIKEYAEEKGIKPSHALERIIAEHQNQNHDLLEQIKVAVKEVVHEDLGRIRAGTNLADKHTRMLLQFANHYFTVNKFERLATTNQFMSKGMVQAEEFVKDQISNARMKKLERQKGTSDSN</sequence>
<accession>A0A1W6AJC8</accession>
<dbReference type="EMBL" id="CP020748">
    <property type="protein sequence ID" value="ARJ25958.1"/>
    <property type="molecule type" value="Genomic_DNA"/>
</dbReference>
<feature type="coiled-coil region" evidence="1">
    <location>
        <begin position="32"/>
        <end position="59"/>
    </location>
</feature>
<evidence type="ECO:0000313" key="2">
    <source>
        <dbReference type="EMBL" id="ARJ25958.1"/>
    </source>
</evidence>
<evidence type="ECO:0000256" key="1">
    <source>
        <dbReference type="SAM" id="Coils"/>
    </source>
</evidence>
<name>A0A1W6AJC8_BACMY</name>
<protein>
    <submittedName>
        <fullName evidence="2">Uncharacterized protein</fullName>
    </submittedName>
</protein>
<reference evidence="2 3" key="1">
    <citation type="submission" date="2017-04" db="EMBL/GenBank/DDBJ databases">
        <title>The Characteristic of a Fine Plant Growth-Promoting Rhizobacteria Bacillus mycoides Gnyt1 and its Whole Genome Sequencing Analysis.</title>
        <authorList>
            <person name="Li J.H."/>
            <person name="Yao T."/>
        </authorList>
    </citation>
    <scope>NUCLEOTIDE SEQUENCE [LARGE SCALE GENOMIC DNA]</scope>
    <source>
        <strain evidence="2 3">Gnyt1</strain>
        <plasmid evidence="3">Plasmid unnamed5</plasmid>
    </source>
</reference>
<gene>
    <name evidence="2" type="ORF">B7492_33550</name>
</gene>
<dbReference type="AlphaFoldDB" id="A0A1W6AJC8"/>
<dbReference type="Proteomes" id="UP000192932">
    <property type="component" value="Plasmid unnamed5"/>
</dbReference>
<keyword evidence="2" id="KW-0614">Plasmid</keyword>
<proteinExistence type="predicted"/>
<organism evidence="2 3">
    <name type="scientific">Bacillus mycoides</name>
    <dbReference type="NCBI Taxonomy" id="1405"/>
    <lineage>
        <taxon>Bacteria</taxon>
        <taxon>Bacillati</taxon>
        <taxon>Bacillota</taxon>
        <taxon>Bacilli</taxon>
        <taxon>Bacillales</taxon>
        <taxon>Bacillaceae</taxon>
        <taxon>Bacillus</taxon>
        <taxon>Bacillus cereus group</taxon>
    </lineage>
</organism>
<evidence type="ECO:0000313" key="3">
    <source>
        <dbReference type="Proteomes" id="UP000192932"/>
    </source>
</evidence>
<geneLocation type="plasmid" evidence="2 3">
    <name>unnamed5</name>
</geneLocation>
<keyword evidence="1" id="KW-0175">Coiled coil</keyword>